<dbReference type="InterPro" id="IPR000515">
    <property type="entry name" value="MetI-like"/>
</dbReference>
<dbReference type="Pfam" id="PF00528">
    <property type="entry name" value="BPD_transp_1"/>
    <property type="match status" value="1"/>
</dbReference>
<feature type="transmembrane region" description="Helical" evidence="7">
    <location>
        <begin position="127"/>
        <end position="148"/>
    </location>
</feature>
<protein>
    <submittedName>
        <fullName evidence="10">ABC transporter permease</fullName>
    </submittedName>
</protein>
<evidence type="ECO:0000256" key="5">
    <source>
        <dbReference type="ARBA" id="ARBA00022989"/>
    </source>
</evidence>
<comment type="similarity">
    <text evidence="7">Belongs to the binding-protein-dependent transport system permease family.</text>
</comment>
<evidence type="ECO:0000259" key="9">
    <source>
        <dbReference type="PROSITE" id="PS50928"/>
    </source>
</evidence>
<feature type="domain" description="ABC transmembrane type-1" evidence="9">
    <location>
        <begin position="125"/>
        <end position="315"/>
    </location>
</feature>
<feature type="transmembrane region" description="Helical" evidence="7">
    <location>
        <begin position="169"/>
        <end position="195"/>
    </location>
</feature>
<reference evidence="11" key="1">
    <citation type="journal article" date="2019" name="Int. J. Syst. Evol. Microbiol.">
        <title>The Global Catalogue of Microorganisms (GCM) 10K type strain sequencing project: providing services to taxonomists for standard genome sequencing and annotation.</title>
        <authorList>
            <consortium name="The Broad Institute Genomics Platform"/>
            <consortium name="The Broad Institute Genome Sequencing Center for Infectious Disease"/>
            <person name="Wu L."/>
            <person name="Ma J."/>
        </authorList>
    </citation>
    <scope>NUCLEOTIDE SEQUENCE [LARGE SCALE GENOMIC DNA]</scope>
    <source>
        <strain evidence="11">JCM 3115</strain>
    </source>
</reference>
<evidence type="ECO:0000256" key="3">
    <source>
        <dbReference type="ARBA" id="ARBA00022475"/>
    </source>
</evidence>
<feature type="transmembrane region" description="Helical" evidence="7">
    <location>
        <begin position="62"/>
        <end position="83"/>
    </location>
</feature>
<evidence type="ECO:0000256" key="4">
    <source>
        <dbReference type="ARBA" id="ARBA00022692"/>
    </source>
</evidence>
<dbReference type="InterPro" id="IPR025966">
    <property type="entry name" value="OppC_N"/>
</dbReference>
<feature type="region of interest" description="Disordered" evidence="8">
    <location>
        <begin position="1"/>
        <end position="29"/>
    </location>
</feature>
<dbReference type="EMBL" id="BMQJ01000001">
    <property type="protein sequence ID" value="GGP80970.1"/>
    <property type="molecule type" value="Genomic_DNA"/>
</dbReference>
<evidence type="ECO:0000256" key="6">
    <source>
        <dbReference type="ARBA" id="ARBA00023136"/>
    </source>
</evidence>
<keyword evidence="3" id="KW-1003">Cell membrane</keyword>
<dbReference type="PROSITE" id="PS50928">
    <property type="entry name" value="ABC_TM1"/>
    <property type="match status" value="1"/>
</dbReference>
<dbReference type="SUPFAM" id="SSF161098">
    <property type="entry name" value="MetI-like"/>
    <property type="match status" value="1"/>
</dbReference>
<gene>
    <name evidence="10" type="ORF">GCM10010140_07230</name>
</gene>
<dbReference type="CDD" id="cd06261">
    <property type="entry name" value="TM_PBP2"/>
    <property type="match status" value="1"/>
</dbReference>
<evidence type="ECO:0000256" key="7">
    <source>
        <dbReference type="RuleBase" id="RU363032"/>
    </source>
</evidence>
<organism evidence="10 11">
    <name type="scientific">Streptosporangium pseudovulgare</name>
    <dbReference type="NCBI Taxonomy" id="35765"/>
    <lineage>
        <taxon>Bacteria</taxon>
        <taxon>Bacillati</taxon>
        <taxon>Actinomycetota</taxon>
        <taxon>Actinomycetes</taxon>
        <taxon>Streptosporangiales</taxon>
        <taxon>Streptosporangiaceae</taxon>
        <taxon>Streptosporangium</taxon>
    </lineage>
</organism>
<dbReference type="InterPro" id="IPR050366">
    <property type="entry name" value="BP-dependent_transpt_permease"/>
</dbReference>
<proteinExistence type="inferred from homology"/>
<accession>A0ABQ2QJ57</accession>
<dbReference type="Proteomes" id="UP000611554">
    <property type="component" value="Unassembled WGS sequence"/>
</dbReference>
<evidence type="ECO:0000256" key="2">
    <source>
        <dbReference type="ARBA" id="ARBA00022448"/>
    </source>
</evidence>
<keyword evidence="5 7" id="KW-1133">Transmembrane helix</keyword>
<comment type="caution">
    <text evidence="10">The sequence shown here is derived from an EMBL/GenBank/DDBJ whole genome shotgun (WGS) entry which is preliminary data.</text>
</comment>
<keyword evidence="6 7" id="KW-0472">Membrane</keyword>
<dbReference type="Gene3D" id="1.10.3720.10">
    <property type="entry name" value="MetI-like"/>
    <property type="match status" value="1"/>
</dbReference>
<keyword evidence="4 7" id="KW-0812">Transmembrane</keyword>
<evidence type="ECO:0000313" key="11">
    <source>
        <dbReference type="Proteomes" id="UP000611554"/>
    </source>
</evidence>
<dbReference type="InterPro" id="IPR035906">
    <property type="entry name" value="MetI-like_sf"/>
</dbReference>
<evidence type="ECO:0000256" key="1">
    <source>
        <dbReference type="ARBA" id="ARBA00004651"/>
    </source>
</evidence>
<dbReference type="PANTHER" id="PTHR43386">
    <property type="entry name" value="OLIGOPEPTIDE TRANSPORT SYSTEM PERMEASE PROTEIN APPC"/>
    <property type="match status" value="1"/>
</dbReference>
<evidence type="ECO:0000313" key="10">
    <source>
        <dbReference type="EMBL" id="GGP80970.1"/>
    </source>
</evidence>
<feature type="transmembrane region" description="Helical" evidence="7">
    <location>
        <begin position="293"/>
        <end position="318"/>
    </location>
</feature>
<comment type="subcellular location">
    <subcellularLocation>
        <location evidence="1 7">Cell membrane</location>
        <topology evidence="1 7">Multi-pass membrane protein</topology>
    </subcellularLocation>
</comment>
<keyword evidence="2 7" id="KW-0813">Transport</keyword>
<keyword evidence="11" id="KW-1185">Reference proteome</keyword>
<sequence>MSTPNTANPGSTGSTGNPGGGSTTGAGSTAGAAGAVNTAGLARARRRLALARFWREYRRQRAGLYGAAILIVAVLLALLTPLLTDSAGLDVTQATGAKMAPPSLEFPFGTDESGRSVLLMVLWGSRVSLLVGFLAALLSMVIGTVVGITAGHFRGWTSAVLMRITDWFLVLPSLVLALVLAAILGGSIVTIIVAIGVTSWASTARQIRAQTLSVEARPYIERSRALGAGHWHVMTRHVLPNVAPLVLANTTLQVAHAIVTESTLAFLGASSGQVSWGGLLRGSYDWGAATAGAWWYILAPGLCIVAVVMAFTLCGRALEAVLNPRLRGVSR</sequence>
<dbReference type="Pfam" id="PF12911">
    <property type="entry name" value="OppC_N"/>
    <property type="match status" value="1"/>
</dbReference>
<name>A0ABQ2QJ57_9ACTN</name>
<dbReference type="PANTHER" id="PTHR43386:SF1">
    <property type="entry name" value="D,D-DIPEPTIDE TRANSPORT SYSTEM PERMEASE PROTEIN DDPC-RELATED"/>
    <property type="match status" value="1"/>
</dbReference>
<evidence type="ECO:0000256" key="8">
    <source>
        <dbReference type="SAM" id="MobiDB-lite"/>
    </source>
</evidence>